<dbReference type="AlphaFoldDB" id="A0A7Y2M1H7"/>
<organism evidence="1 2">
    <name type="scientific">Microbacterium ulmi</name>
    <dbReference type="NCBI Taxonomy" id="179095"/>
    <lineage>
        <taxon>Bacteria</taxon>
        <taxon>Bacillati</taxon>
        <taxon>Actinomycetota</taxon>
        <taxon>Actinomycetes</taxon>
        <taxon>Micrococcales</taxon>
        <taxon>Microbacteriaceae</taxon>
        <taxon>Microbacterium</taxon>
    </lineage>
</organism>
<accession>A0A7Y2M1H7</accession>
<dbReference type="EMBL" id="JABEMB010000011">
    <property type="protein sequence ID" value="NNH04074.1"/>
    <property type="molecule type" value="Genomic_DNA"/>
</dbReference>
<keyword evidence="2" id="KW-1185">Reference proteome</keyword>
<proteinExistence type="predicted"/>
<evidence type="ECO:0000313" key="1">
    <source>
        <dbReference type="EMBL" id="NNH04074.1"/>
    </source>
</evidence>
<reference evidence="1 2" key="1">
    <citation type="submission" date="2020-05" db="EMBL/GenBank/DDBJ databases">
        <title>MicrobeNet Type strains.</title>
        <authorList>
            <person name="Nicholson A.C."/>
        </authorList>
    </citation>
    <scope>NUCLEOTIDE SEQUENCE [LARGE SCALE GENOMIC DNA]</scope>
    <source>
        <strain evidence="1 2">JCM 14282</strain>
    </source>
</reference>
<evidence type="ECO:0000313" key="2">
    <source>
        <dbReference type="Proteomes" id="UP000543598"/>
    </source>
</evidence>
<dbReference type="RefSeq" id="WP_167036540.1">
    <property type="nucleotide sequence ID" value="NZ_BAAANA010000001.1"/>
</dbReference>
<sequence>MKTMLPAATHADLSLTDAARRSLDEAALRLFGVRASVVRAAAETDWQADAARRFHALVDEWADEIGRLAHLAATAREDTRRAHDRLELGVWTVGG</sequence>
<dbReference type="Proteomes" id="UP000543598">
    <property type="component" value="Unassembled WGS sequence"/>
</dbReference>
<comment type="caution">
    <text evidence="1">The sequence shown here is derived from an EMBL/GenBank/DDBJ whole genome shotgun (WGS) entry which is preliminary data.</text>
</comment>
<gene>
    <name evidence="1" type="ORF">HLA99_09460</name>
</gene>
<protein>
    <submittedName>
        <fullName evidence="1">Uncharacterized protein</fullName>
    </submittedName>
</protein>
<name>A0A7Y2M1H7_9MICO</name>